<dbReference type="Pfam" id="PF08447">
    <property type="entry name" value="PAS_3"/>
    <property type="match status" value="2"/>
</dbReference>
<feature type="domain" description="PAC" evidence="9">
    <location>
        <begin position="669"/>
        <end position="720"/>
    </location>
</feature>
<evidence type="ECO:0000313" key="11">
    <source>
        <dbReference type="EMBL" id="MBC5862756.1"/>
    </source>
</evidence>
<feature type="domain" description="PAS" evidence="8">
    <location>
        <begin position="593"/>
        <end position="667"/>
    </location>
</feature>
<dbReference type="SUPFAM" id="SSF55785">
    <property type="entry name" value="PYP-like sensor domain (PAS domain)"/>
    <property type="match status" value="3"/>
</dbReference>
<dbReference type="PANTHER" id="PTHR43304">
    <property type="entry name" value="PHYTOCHROME-LIKE PROTEIN CPH1"/>
    <property type="match status" value="1"/>
</dbReference>
<dbReference type="InterPro" id="IPR000014">
    <property type="entry name" value="PAS"/>
</dbReference>
<evidence type="ECO:0000313" key="12">
    <source>
        <dbReference type="Proteomes" id="UP000621670"/>
    </source>
</evidence>
<evidence type="ECO:0000256" key="3">
    <source>
        <dbReference type="ARBA" id="ARBA00022553"/>
    </source>
</evidence>
<dbReference type="InterPro" id="IPR000700">
    <property type="entry name" value="PAS-assoc_C"/>
</dbReference>
<dbReference type="PRINTS" id="PR00344">
    <property type="entry name" value="BCTRLSENSOR"/>
</dbReference>
<dbReference type="InterPro" id="IPR003594">
    <property type="entry name" value="HATPase_dom"/>
</dbReference>
<organism evidence="11 12">
    <name type="scientific">Flavobacterium turcicum</name>
    <dbReference type="NCBI Taxonomy" id="2764718"/>
    <lineage>
        <taxon>Bacteria</taxon>
        <taxon>Pseudomonadati</taxon>
        <taxon>Bacteroidota</taxon>
        <taxon>Flavobacteriia</taxon>
        <taxon>Flavobacteriales</taxon>
        <taxon>Flavobacteriaceae</taxon>
        <taxon>Flavobacterium</taxon>
    </lineage>
</organism>
<proteinExistence type="predicted"/>
<dbReference type="Pfam" id="PF03924">
    <property type="entry name" value="CHASE"/>
    <property type="match status" value="1"/>
</dbReference>
<evidence type="ECO:0000256" key="6">
    <source>
        <dbReference type="SAM" id="Phobius"/>
    </source>
</evidence>
<keyword evidence="5" id="KW-0418">Kinase</keyword>
<dbReference type="NCBIfam" id="TIGR00229">
    <property type="entry name" value="sensory_box"/>
    <property type="match status" value="2"/>
</dbReference>
<reference evidence="11 12" key="1">
    <citation type="submission" date="2020-08" db="EMBL/GenBank/DDBJ databases">
        <title>Description of novel Flavobacterium F-400 isolate.</title>
        <authorList>
            <person name="Saticioglu I."/>
            <person name="Duman M."/>
            <person name="Altun S."/>
        </authorList>
    </citation>
    <scope>NUCLEOTIDE SEQUENCE [LARGE SCALE GENOMIC DNA]</scope>
    <source>
        <strain evidence="11 12">F-400</strain>
    </source>
</reference>
<dbReference type="SMART" id="SM00086">
    <property type="entry name" value="PAC"/>
    <property type="match status" value="3"/>
</dbReference>
<dbReference type="EC" id="2.7.13.3" evidence="2"/>
<feature type="transmembrane region" description="Helical" evidence="6">
    <location>
        <begin position="256"/>
        <end position="280"/>
    </location>
</feature>
<dbReference type="InterPro" id="IPR052162">
    <property type="entry name" value="Sensor_kinase/Photoreceptor"/>
</dbReference>
<dbReference type="SUPFAM" id="SSF55874">
    <property type="entry name" value="ATPase domain of HSP90 chaperone/DNA topoisomerase II/histidine kinase"/>
    <property type="match status" value="1"/>
</dbReference>
<feature type="domain" description="PAC" evidence="9">
    <location>
        <begin position="378"/>
        <end position="430"/>
    </location>
</feature>
<dbReference type="InterPro" id="IPR001610">
    <property type="entry name" value="PAC"/>
</dbReference>
<gene>
    <name evidence="11" type="ORF">H8R26_04920</name>
</gene>
<dbReference type="SMART" id="SM00091">
    <property type="entry name" value="PAS"/>
    <property type="match status" value="2"/>
</dbReference>
<dbReference type="CDD" id="cd00130">
    <property type="entry name" value="PAS"/>
    <property type="match status" value="2"/>
</dbReference>
<feature type="transmembrane region" description="Helical" evidence="6">
    <location>
        <begin position="20"/>
        <end position="37"/>
    </location>
</feature>
<dbReference type="PANTHER" id="PTHR43304:SF1">
    <property type="entry name" value="PAC DOMAIN-CONTAINING PROTEIN"/>
    <property type="match status" value="1"/>
</dbReference>
<evidence type="ECO:0000256" key="1">
    <source>
        <dbReference type="ARBA" id="ARBA00000085"/>
    </source>
</evidence>
<name>A0ABR7JE17_9FLAO</name>
<feature type="domain" description="PAS" evidence="8">
    <location>
        <begin position="303"/>
        <end position="374"/>
    </location>
</feature>
<dbReference type="PROSITE" id="PS50109">
    <property type="entry name" value="HIS_KIN"/>
    <property type="match status" value="1"/>
</dbReference>
<dbReference type="InterPro" id="IPR036890">
    <property type="entry name" value="HATPase_C_sf"/>
</dbReference>
<dbReference type="InterPro" id="IPR005467">
    <property type="entry name" value="His_kinase_dom"/>
</dbReference>
<dbReference type="SMART" id="SM00387">
    <property type="entry name" value="HATPase_c"/>
    <property type="match status" value="1"/>
</dbReference>
<dbReference type="InterPro" id="IPR035965">
    <property type="entry name" value="PAS-like_dom_sf"/>
</dbReference>
<dbReference type="PROSITE" id="PS50112">
    <property type="entry name" value="PAS"/>
    <property type="match status" value="2"/>
</dbReference>
<dbReference type="Pfam" id="PF13426">
    <property type="entry name" value="PAS_9"/>
    <property type="match status" value="1"/>
</dbReference>
<keyword evidence="12" id="KW-1185">Reference proteome</keyword>
<keyword evidence="4" id="KW-0808">Transferase</keyword>
<feature type="domain" description="CHASE" evidence="10">
    <location>
        <begin position="111"/>
        <end position="248"/>
    </location>
</feature>
<evidence type="ECO:0000259" key="7">
    <source>
        <dbReference type="PROSITE" id="PS50109"/>
    </source>
</evidence>
<dbReference type="PROSITE" id="PS50113">
    <property type="entry name" value="PAC"/>
    <property type="match status" value="2"/>
</dbReference>
<dbReference type="Pfam" id="PF02518">
    <property type="entry name" value="HATPase_c"/>
    <property type="match status" value="1"/>
</dbReference>
<dbReference type="PROSITE" id="PS50839">
    <property type="entry name" value="CHASE"/>
    <property type="match status" value="1"/>
</dbReference>
<comment type="caution">
    <text evidence="11">The sequence shown here is derived from an EMBL/GenBank/DDBJ whole genome shotgun (WGS) entry which is preliminary data.</text>
</comment>
<comment type="catalytic activity">
    <reaction evidence="1">
        <text>ATP + protein L-histidine = ADP + protein N-phospho-L-histidine.</text>
        <dbReference type="EC" id="2.7.13.3"/>
    </reaction>
</comment>
<keyword evidence="6" id="KW-0472">Membrane</keyword>
<dbReference type="Gene3D" id="3.30.450.20">
    <property type="entry name" value="PAS domain"/>
    <property type="match status" value="3"/>
</dbReference>
<dbReference type="SMART" id="SM01079">
    <property type="entry name" value="CHASE"/>
    <property type="match status" value="1"/>
</dbReference>
<dbReference type="InterPro" id="IPR004358">
    <property type="entry name" value="Sig_transdc_His_kin-like_C"/>
</dbReference>
<protein>
    <recommendedName>
        <fullName evidence="2">histidine kinase</fullName>
        <ecNumber evidence="2">2.7.13.3</ecNumber>
    </recommendedName>
</protein>
<keyword evidence="6" id="KW-0812">Transmembrane</keyword>
<dbReference type="EMBL" id="JACRUM010000002">
    <property type="protein sequence ID" value="MBC5862756.1"/>
    <property type="molecule type" value="Genomic_DNA"/>
</dbReference>
<keyword evidence="3" id="KW-0597">Phosphoprotein</keyword>
<evidence type="ECO:0000256" key="2">
    <source>
        <dbReference type="ARBA" id="ARBA00012438"/>
    </source>
</evidence>
<dbReference type="RefSeq" id="WP_166133926.1">
    <property type="nucleotide sequence ID" value="NZ_JAAOBY010000002.1"/>
</dbReference>
<sequence length="948" mass="108909">MNFDKKHNKLISWFLERPVSTSFLTFLFLSVVAGFIVHQQYQLLKEHDRREMNNILQVVHQNIEQSLKNYTTTTLTLALSINDQGIPKDFEYVSKRLIESNKSIFAVQLVPNGVIKYIYPLEKNKAAVNLNILTDPYLKNEAQQSIAKRKIYFAGPLKLRQGGLGIVGRFPIFYKNKFWGFSAVVIKLDTFLDVSGIKNIDNSKYYFQFSKFDTTLQKEVFYLPNANYDFSQHYNISNRISDGDWKLYLISKNQNYLYSQIVIPGVIGIIIAALLGFLVYRLLNLPRELQSLVTIQATKLLDSEIKFQSIFDQAALGIAHVDANTGDFIEINNQFCSILGYSQQEMKEKNFQNITHPEDLALDLQMLGQLMDGKIKEYAVEKRYFTKSGTIVWVHLTVSPLLKNDKKLSSVISIVEDISQKKEAEFLIKKNETRFKSLFDDSPLPLREEDFSAIKNYLKENNLYKKNKTLLAEFFTKNQDVVNSCYSLIKVINVNKACLKLYKVKTKEELIQHQAVLHNMHSNQHFIESLIGISQGKKQFSIDTQMKNAEGEYRDINLRWNVIKGNKRSFERVIVSSEDITERLTSEKIILETKQKVESLINTIDGIVWECDADTFSFNFISQKVEHILGYTPEEWLANPNFWSDHIYQEDTAWVQEYCKTKTVSSEDHDFEYRMIAKDGSIVWLRDIVNIIYENGKAASLRGIMIDITKAKQAQDELNISFTIVSEQNKRLLNFSYIVSHNLRSHTSNIASVVALIESSESEEERQEMMELLKSASASLNETMLHLNEVINIRNNLGLISETLNLRDYVSRAAAVLADEISTQNVILQNQIPDNILIKYNPAYLESILFNIISNSIRYRDNSRQPLITVSLYEENKKKIIQITDNGIGIDLVKNADKIFGMYKTFTSHADARGIGLFITKNQIDAMGGNITVESEPNIGTTFKIDIQ</sequence>
<evidence type="ECO:0000256" key="4">
    <source>
        <dbReference type="ARBA" id="ARBA00022679"/>
    </source>
</evidence>
<evidence type="ECO:0000259" key="8">
    <source>
        <dbReference type="PROSITE" id="PS50112"/>
    </source>
</evidence>
<dbReference type="InterPro" id="IPR013655">
    <property type="entry name" value="PAS_fold_3"/>
</dbReference>
<dbReference type="InterPro" id="IPR006189">
    <property type="entry name" value="CHASE_dom"/>
</dbReference>
<dbReference type="Proteomes" id="UP000621670">
    <property type="component" value="Unassembled WGS sequence"/>
</dbReference>
<feature type="domain" description="Histidine kinase" evidence="7">
    <location>
        <begin position="738"/>
        <end position="948"/>
    </location>
</feature>
<dbReference type="Gene3D" id="3.30.565.10">
    <property type="entry name" value="Histidine kinase-like ATPase, C-terminal domain"/>
    <property type="match status" value="1"/>
</dbReference>
<keyword evidence="6" id="KW-1133">Transmembrane helix</keyword>
<accession>A0ABR7JE17</accession>
<evidence type="ECO:0000259" key="10">
    <source>
        <dbReference type="PROSITE" id="PS50839"/>
    </source>
</evidence>
<evidence type="ECO:0000259" key="9">
    <source>
        <dbReference type="PROSITE" id="PS50113"/>
    </source>
</evidence>
<evidence type="ECO:0000256" key="5">
    <source>
        <dbReference type="ARBA" id="ARBA00022777"/>
    </source>
</evidence>